<dbReference type="GO" id="GO:0005524">
    <property type="term" value="F:ATP binding"/>
    <property type="evidence" value="ECO:0007669"/>
    <property type="project" value="UniProtKB-KW"/>
</dbReference>
<name>A0A9D3UKX8_9ROSI</name>
<evidence type="ECO:0000256" key="3">
    <source>
        <dbReference type="ARBA" id="ARBA00022679"/>
    </source>
</evidence>
<dbReference type="OrthoDB" id="4062651at2759"/>
<dbReference type="InterPro" id="IPR045274">
    <property type="entry name" value="WAK-like"/>
</dbReference>
<dbReference type="PROSITE" id="PS50011">
    <property type="entry name" value="PROTEIN_KINASE_DOM"/>
    <property type="match status" value="2"/>
</dbReference>
<feature type="compositionally biased region" description="Acidic residues" evidence="13">
    <location>
        <begin position="1302"/>
        <end position="1317"/>
    </location>
</feature>
<keyword evidence="8" id="KW-0067">ATP-binding</keyword>
<dbReference type="GO" id="GO:0030247">
    <property type="term" value="F:polysaccharide binding"/>
    <property type="evidence" value="ECO:0007669"/>
    <property type="project" value="InterPro"/>
</dbReference>
<keyword evidence="2" id="KW-0723">Serine/threonine-protein kinase</keyword>
<evidence type="ECO:0000259" key="15">
    <source>
        <dbReference type="PROSITE" id="PS50011"/>
    </source>
</evidence>
<dbReference type="Gene3D" id="3.30.200.20">
    <property type="entry name" value="Phosphorylase Kinase, domain 1"/>
    <property type="match status" value="2"/>
</dbReference>
<evidence type="ECO:0000256" key="6">
    <source>
        <dbReference type="ARBA" id="ARBA00022741"/>
    </source>
</evidence>
<dbReference type="PANTHER" id="PTHR27005:SF432">
    <property type="entry name" value="WALL-ASSOCIATED RECEPTOR KINASE-LIKE 6"/>
    <property type="match status" value="1"/>
</dbReference>
<evidence type="ECO:0000256" key="2">
    <source>
        <dbReference type="ARBA" id="ARBA00022527"/>
    </source>
</evidence>
<dbReference type="GO" id="GO:0005886">
    <property type="term" value="C:plasma membrane"/>
    <property type="evidence" value="ECO:0007669"/>
    <property type="project" value="TreeGrafter"/>
</dbReference>
<organism evidence="16 17">
    <name type="scientific">Gossypium stocksii</name>
    <dbReference type="NCBI Taxonomy" id="47602"/>
    <lineage>
        <taxon>Eukaryota</taxon>
        <taxon>Viridiplantae</taxon>
        <taxon>Streptophyta</taxon>
        <taxon>Embryophyta</taxon>
        <taxon>Tracheophyta</taxon>
        <taxon>Spermatophyta</taxon>
        <taxon>Magnoliopsida</taxon>
        <taxon>eudicotyledons</taxon>
        <taxon>Gunneridae</taxon>
        <taxon>Pentapetalae</taxon>
        <taxon>rosids</taxon>
        <taxon>malvids</taxon>
        <taxon>Malvales</taxon>
        <taxon>Malvaceae</taxon>
        <taxon>Malvoideae</taxon>
        <taxon>Gossypium</taxon>
    </lineage>
</organism>
<keyword evidence="4 14" id="KW-0812">Transmembrane</keyword>
<evidence type="ECO:0000256" key="1">
    <source>
        <dbReference type="ARBA" id="ARBA00004479"/>
    </source>
</evidence>
<comment type="catalytic activity">
    <reaction evidence="11">
        <text>L-seryl-[protein] + ATP = O-phospho-L-seryl-[protein] + ADP + H(+)</text>
        <dbReference type="Rhea" id="RHEA:17989"/>
        <dbReference type="Rhea" id="RHEA-COMP:9863"/>
        <dbReference type="Rhea" id="RHEA-COMP:11604"/>
        <dbReference type="ChEBI" id="CHEBI:15378"/>
        <dbReference type="ChEBI" id="CHEBI:29999"/>
        <dbReference type="ChEBI" id="CHEBI:30616"/>
        <dbReference type="ChEBI" id="CHEBI:83421"/>
        <dbReference type="ChEBI" id="CHEBI:456216"/>
    </reaction>
</comment>
<gene>
    <name evidence="16" type="ORF">J1N35_037846</name>
</gene>
<keyword evidence="7" id="KW-0418">Kinase</keyword>
<feature type="transmembrane region" description="Helical" evidence="14">
    <location>
        <begin position="940"/>
        <end position="961"/>
    </location>
</feature>
<keyword evidence="5" id="KW-0732">Signal</keyword>
<dbReference type="GO" id="GO:0004674">
    <property type="term" value="F:protein serine/threonine kinase activity"/>
    <property type="evidence" value="ECO:0007669"/>
    <property type="project" value="UniProtKB-KW"/>
</dbReference>
<dbReference type="EMBL" id="JAIQCV010000011">
    <property type="protein sequence ID" value="KAH1047062.1"/>
    <property type="molecule type" value="Genomic_DNA"/>
</dbReference>
<evidence type="ECO:0000256" key="14">
    <source>
        <dbReference type="SAM" id="Phobius"/>
    </source>
</evidence>
<feature type="domain" description="Protein kinase" evidence="15">
    <location>
        <begin position="401"/>
        <end position="679"/>
    </location>
</feature>
<feature type="domain" description="Protein kinase" evidence="15">
    <location>
        <begin position="1017"/>
        <end position="1295"/>
    </location>
</feature>
<keyword evidence="17" id="KW-1185">Reference proteome</keyword>
<keyword evidence="10 14" id="KW-0472">Membrane</keyword>
<dbReference type="PROSITE" id="PS00108">
    <property type="entry name" value="PROTEIN_KINASE_ST"/>
    <property type="match status" value="2"/>
</dbReference>
<evidence type="ECO:0000256" key="13">
    <source>
        <dbReference type="SAM" id="MobiDB-lite"/>
    </source>
</evidence>
<evidence type="ECO:0000256" key="11">
    <source>
        <dbReference type="ARBA" id="ARBA00047558"/>
    </source>
</evidence>
<feature type="transmembrane region" description="Helical" evidence="14">
    <location>
        <begin position="324"/>
        <end position="345"/>
    </location>
</feature>
<dbReference type="Gene3D" id="1.10.510.10">
    <property type="entry name" value="Transferase(Phosphotransferase) domain 1"/>
    <property type="match status" value="2"/>
</dbReference>
<dbReference type="Proteomes" id="UP000828251">
    <property type="component" value="Unassembled WGS sequence"/>
</dbReference>
<evidence type="ECO:0000256" key="8">
    <source>
        <dbReference type="ARBA" id="ARBA00022840"/>
    </source>
</evidence>
<dbReference type="Pfam" id="PF00069">
    <property type="entry name" value="Pkinase"/>
    <property type="match status" value="2"/>
</dbReference>
<sequence length="1346" mass="151888">MTCSLTQSPSSFPSKKFEAQMGFQLWFYFIIPWLFLFCPILQSTESQQAICGEVCGNVTIPSPFGIHSHCYSRSWFRVSCKQTHKGEKPFIRINGIDLELLGSLFQDTILIKNPVSYVNWDHKGEVGSSTVNLTGTPFFFSSDYNYFGSVGCGNLATISSNEADPLGGCIQPICGDGASESGCYNRISGNFTSNVVNMTAMYPTGKDDDKRCASAFIFNRLYFREDYPLPIGIHIETTQVPATLSWNSTYCGDAGCGNLVTVFDNEKGENCGIYNWCHILCLNAPGNYCSTHYCPPEYEYNSTAFRYEPKKVISLLPTNNTRNLTITIIGYGTSIGTMFLLLGTWRMYEVFKRKKDTMLKQKYFKRNGGLLLQQHLSSNRSTVEKVKLLTSMEIEKATDYYNENRILGQGGQGTVYKGMLTGGSIVAIKKSKMVEGKNFDEKKVKQFINEVILLSQVNHRNVVKLLGCCLEAEVPLLVYEFIPNGTLYNLIHSQNEEFPLTWEMRLQIAIEIANAVFYLHSAASVPIYHRDIKSSNILLDDKYEAKVSDFGTSRSIALEQTHLTTRMQGTFGYMDPEYFRSSQFTEKSDVYSFGVVLVELLTGQKPIPTKQSEEVRGLVSLFLLSMQGNSLIDILDSRVVNDGPEKEIIEMAKLAKRCLNLNRKKRPTMKRVAIELEFIKASKEDNVIEESGDEESETDDIIESWDDIASYSITESFDIDSETFTSTIVNMTAMYPIGKDDRKRCSSAVIFSRLYFREAYPLPIGINIETTYVPTTLSWDSSYCGDAGRHQSLARSRGFASLIKSRLYFDLTSESNDFDVNNWTYVPTSLQWSTPMSGSCHLRQGKNTTCSPDREYCWQHLSPTHLCVCIKRFGLSYSTYCEGQNCGIYVWCHMLCLNTPGKYCLSRDCPPGYKYNSTGASCEPGENISPARSPRNTRSLTIIIIGCSISIGTIFLLFGLWKMYEVVKRRRNILLKQKYFKRNGGLLLQQHLSSNKSYFETIKMFTSEEIEKATDYYNENRILGRGGQGTVYKGMLTDGSIVAVKKSKMEKGKKFGEKEVEQFINEVIILSQINHRNVVKLLGCCLEAETPLLVYEFIPNGTLYDLIHGQSEELPLTWEMRLRIATEIANALFYLHSAASVSIYHRDVKSSNILLDDKYKAKVSDFGTSRSIALEQTHLTTRVQGTFGYMDPEYFRSNQFTEKSDVYSFGVVLVELLTGEKPVSSKQSDEERSLVSLFLLSMQENSLSDIVDSKVANDGPEKEIIAVAKLAKRCLNLNGKKRPTMKQVAMELELIKASEEVNAIEESSDEESEIDDTIESRDDIASYSITESFEIDSETVPLNTSF</sequence>
<comment type="caution">
    <text evidence="16">The sequence shown here is derived from an EMBL/GenBank/DDBJ whole genome shotgun (WGS) entry which is preliminary data.</text>
</comment>
<evidence type="ECO:0000313" key="17">
    <source>
        <dbReference type="Proteomes" id="UP000828251"/>
    </source>
</evidence>
<keyword evidence="6" id="KW-0547">Nucleotide-binding</keyword>
<evidence type="ECO:0000256" key="5">
    <source>
        <dbReference type="ARBA" id="ARBA00022729"/>
    </source>
</evidence>
<protein>
    <recommendedName>
        <fullName evidence="15">Protein kinase domain-containing protein</fullName>
    </recommendedName>
</protein>
<evidence type="ECO:0000256" key="7">
    <source>
        <dbReference type="ARBA" id="ARBA00022777"/>
    </source>
</evidence>
<dbReference type="FunFam" id="1.10.510.10:FF:000084">
    <property type="entry name" value="Wall-associated receptor kinase 2"/>
    <property type="match status" value="2"/>
</dbReference>
<keyword evidence="9 14" id="KW-1133">Transmembrane helix</keyword>
<dbReference type="SUPFAM" id="SSF56112">
    <property type="entry name" value="Protein kinase-like (PK-like)"/>
    <property type="match status" value="2"/>
</dbReference>
<accession>A0A9D3UKX8</accession>
<dbReference type="InterPro" id="IPR011009">
    <property type="entry name" value="Kinase-like_dom_sf"/>
</dbReference>
<evidence type="ECO:0000256" key="12">
    <source>
        <dbReference type="ARBA" id="ARBA00047951"/>
    </source>
</evidence>
<evidence type="ECO:0000256" key="9">
    <source>
        <dbReference type="ARBA" id="ARBA00022989"/>
    </source>
</evidence>
<dbReference type="InterPro" id="IPR008271">
    <property type="entry name" value="Ser/Thr_kinase_AS"/>
</dbReference>
<feature type="transmembrane region" description="Helical" evidence="14">
    <location>
        <begin position="25"/>
        <end position="42"/>
    </location>
</feature>
<dbReference type="FunFam" id="3.30.200.20:FF:000043">
    <property type="entry name" value="Wall-associated receptor kinase 2"/>
    <property type="match status" value="2"/>
</dbReference>
<dbReference type="GO" id="GO:0007166">
    <property type="term" value="P:cell surface receptor signaling pathway"/>
    <property type="evidence" value="ECO:0007669"/>
    <property type="project" value="InterPro"/>
</dbReference>
<dbReference type="InterPro" id="IPR000719">
    <property type="entry name" value="Prot_kinase_dom"/>
</dbReference>
<keyword evidence="3" id="KW-0808">Transferase</keyword>
<reference evidence="16 17" key="1">
    <citation type="journal article" date="2021" name="Plant Biotechnol. J.">
        <title>Multi-omics assisted identification of the key and species-specific regulatory components of drought-tolerant mechanisms in Gossypium stocksii.</title>
        <authorList>
            <person name="Yu D."/>
            <person name="Ke L."/>
            <person name="Zhang D."/>
            <person name="Wu Y."/>
            <person name="Sun Y."/>
            <person name="Mei J."/>
            <person name="Sun J."/>
            <person name="Sun Y."/>
        </authorList>
    </citation>
    <scope>NUCLEOTIDE SEQUENCE [LARGE SCALE GENOMIC DNA]</scope>
    <source>
        <strain evidence="17">cv. E1</strain>
        <tissue evidence="16">Leaf</tissue>
    </source>
</reference>
<proteinExistence type="predicted"/>
<dbReference type="CDD" id="cd14066">
    <property type="entry name" value="STKc_IRAK"/>
    <property type="match status" value="2"/>
</dbReference>
<feature type="region of interest" description="Disordered" evidence="13">
    <location>
        <begin position="1302"/>
        <end position="1321"/>
    </location>
</feature>
<dbReference type="PANTHER" id="PTHR27005">
    <property type="entry name" value="WALL-ASSOCIATED RECEPTOR KINASE-LIKE 21"/>
    <property type="match status" value="1"/>
</dbReference>
<comment type="catalytic activity">
    <reaction evidence="12">
        <text>L-threonyl-[protein] + ATP = O-phospho-L-threonyl-[protein] + ADP + H(+)</text>
        <dbReference type="Rhea" id="RHEA:46608"/>
        <dbReference type="Rhea" id="RHEA-COMP:11060"/>
        <dbReference type="Rhea" id="RHEA-COMP:11605"/>
        <dbReference type="ChEBI" id="CHEBI:15378"/>
        <dbReference type="ChEBI" id="CHEBI:30013"/>
        <dbReference type="ChEBI" id="CHEBI:30616"/>
        <dbReference type="ChEBI" id="CHEBI:61977"/>
        <dbReference type="ChEBI" id="CHEBI:456216"/>
    </reaction>
</comment>
<dbReference type="SMART" id="SM00220">
    <property type="entry name" value="S_TKc"/>
    <property type="match status" value="2"/>
</dbReference>
<evidence type="ECO:0000313" key="16">
    <source>
        <dbReference type="EMBL" id="KAH1047062.1"/>
    </source>
</evidence>
<evidence type="ECO:0000256" key="10">
    <source>
        <dbReference type="ARBA" id="ARBA00023136"/>
    </source>
</evidence>
<evidence type="ECO:0000256" key="4">
    <source>
        <dbReference type="ARBA" id="ARBA00022692"/>
    </source>
</evidence>
<comment type="subcellular location">
    <subcellularLocation>
        <location evidence="1">Membrane</location>
        <topology evidence="1">Single-pass type I membrane protein</topology>
    </subcellularLocation>
</comment>